<proteinExistence type="predicted"/>
<sequence length="122" mass="14550">MNYVPSSRTSFSLHKFNEPVPTRIANNPPCAQDHLDYLTESQRLKHHQDLNDELFKSLKLHRKPLEKSVFEKEEFQRTVKKNGKEPAVCKLVEDFGEKRYQRTRTHVKIEPPQEFKLDWMVD</sequence>
<protein>
    <submittedName>
        <fullName evidence="2">Hypothetical_protein</fullName>
    </submittedName>
</protein>
<dbReference type="Proteomes" id="UP001642409">
    <property type="component" value="Unassembled WGS sequence"/>
</dbReference>
<evidence type="ECO:0000313" key="3">
    <source>
        <dbReference type="Proteomes" id="UP001642409"/>
    </source>
</evidence>
<evidence type="ECO:0000313" key="1">
    <source>
        <dbReference type="EMBL" id="CAI9922507.1"/>
    </source>
</evidence>
<evidence type="ECO:0000313" key="2">
    <source>
        <dbReference type="EMBL" id="CAL6092731.1"/>
    </source>
</evidence>
<comment type="caution">
    <text evidence="1">The sequence shown here is derived from an EMBL/GenBank/DDBJ whole genome shotgun (WGS) entry which is preliminary data.</text>
</comment>
<accession>A0AA86NLN4</accession>
<dbReference type="AlphaFoldDB" id="A0AA86NLN4"/>
<reference evidence="2 3" key="2">
    <citation type="submission" date="2024-07" db="EMBL/GenBank/DDBJ databases">
        <authorList>
            <person name="Akdeniz Z."/>
        </authorList>
    </citation>
    <scope>NUCLEOTIDE SEQUENCE [LARGE SCALE GENOMIC DNA]</scope>
</reference>
<name>A0AA86NLN4_9EUKA</name>
<keyword evidence="3" id="KW-1185">Reference proteome</keyword>
<dbReference type="EMBL" id="CATOUU010000252">
    <property type="protein sequence ID" value="CAI9922507.1"/>
    <property type="molecule type" value="Genomic_DNA"/>
</dbReference>
<dbReference type="EMBL" id="CAXDID020000447">
    <property type="protein sequence ID" value="CAL6092731.1"/>
    <property type="molecule type" value="Genomic_DNA"/>
</dbReference>
<gene>
    <name evidence="1" type="ORF">HINF_LOCUS10152</name>
    <name evidence="2" type="ORF">HINF_LOCUS66405</name>
</gene>
<organism evidence="1">
    <name type="scientific">Hexamita inflata</name>
    <dbReference type="NCBI Taxonomy" id="28002"/>
    <lineage>
        <taxon>Eukaryota</taxon>
        <taxon>Metamonada</taxon>
        <taxon>Diplomonadida</taxon>
        <taxon>Hexamitidae</taxon>
        <taxon>Hexamitinae</taxon>
        <taxon>Hexamita</taxon>
    </lineage>
</organism>
<reference evidence="1" key="1">
    <citation type="submission" date="2023-06" db="EMBL/GenBank/DDBJ databases">
        <authorList>
            <person name="Kurt Z."/>
        </authorList>
    </citation>
    <scope>NUCLEOTIDE SEQUENCE</scope>
</reference>